<dbReference type="EMBL" id="VLTO01000010">
    <property type="protein sequence ID" value="KAA0176085.1"/>
    <property type="molecule type" value="Genomic_DNA"/>
</dbReference>
<evidence type="ECO:0000256" key="1">
    <source>
        <dbReference type="ARBA" id="ARBA00022737"/>
    </source>
</evidence>
<feature type="region of interest" description="Disordered" evidence="3">
    <location>
        <begin position="538"/>
        <end position="680"/>
    </location>
</feature>
<dbReference type="OrthoDB" id="5980302at2759"/>
<dbReference type="InterPro" id="IPR001680">
    <property type="entry name" value="WD40_rpt"/>
</dbReference>
<feature type="compositionally biased region" description="Basic residues" evidence="3">
    <location>
        <begin position="296"/>
        <end position="305"/>
    </location>
</feature>
<evidence type="ECO:0000313" key="4">
    <source>
        <dbReference type="EMBL" id="KAA0176085.1"/>
    </source>
</evidence>
<feature type="region of interest" description="Disordered" evidence="3">
    <location>
        <begin position="1385"/>
        <end position="1456"/>
    </location>
</feature>
<accession>A0A5A8EDY4</accession>
<dbReference type="Gene3D" id="2.130.10.10">
    <property type="entry name" value="YVTN repeat-like/Quinoprotein amine dehydrogenase"/>
    <property type="match status" value="2"/>
</dbReference>
<feature type="region of interest" description="Disordered" evidence="3">
    <location>
        <begin position="1221"/>
        <end position="1279"/>
    </location>
</feature>
<feature type="region of interest" description="Disordered" evidence="3">
    <location>
        <begin position="426"/>
        <end position="459"/>
    </location>
</feature>
<feature type="region of interest" description="Disordered" evidence="3">
    <location>
        <begin position="325"/>
        <end position="351"/>
    </location>
</feature>
<evidence type="ECO:0000256" key="2">
    <source>
        <dbReference type="PROSITE-ProRule" id="PRU00221"/>
    </source>
</evidence>
<feature type="region of interest" description="Disordered" evidence="3">
    <location>
        <begin position="1161"/>
        <end position="1188"/>
    </location>
</feature>
<name>A0A5A8EDY4_CAFRO</name>
<gene>
    <name evidence="4" type="ORF">FNF27_02475</name>
</gene>
<feature type="region of interest" description="Disordered" evidence="3">
    <location>
        <begin position="1295"/>
        <end position="1345"/>
    </location>
</feature>
<dbReference type="InterPro" id="IPR015943">
    <property type="entry name" value="WD40/YVTN_repeat-like_dom_sf"/>
</dbReference>
<feature type="region of interest" description="Disordered" evidence="3">
    <location>
        <begin position="734"/>
        <end position="803"/>
    </location>
</feature>
<protein>
    <submittedName>
        <fullName evidence="4">Uncharacterized protein</fullName>
    </submittedName>
</protein>
<dbReference type="PROSITE" id="PS50082">
    <property type="entry name" value="WD_REPEATS_2"/>
    <property type="match status" value="1"/>
</dbReference>
<dbReference type="SUPFAM" id="SSF50998">
    <property type="entry name" value="Quinoprotein alcohol dehydrogenase-like"/>
    <property type="match status" value="2"/>
</dbReference>
<dbReference type="PANTHER" id="PTHR44324:SF4">
    <property type="entry name" value="WD40 REPEAT DOMAIN 95"/>
    <property type="match status" value="1"/>
</dbReference>
<feature type="region of interest" description="Disordered" evidence="3">
    <location>
        <begin position="375"/>
        <end position="413"/>
    </location>
</feature>
<dbReference type="SMART" id="SM00320">
    <property type="entry name" value="WD40"/>
    <property type="match status" value="5"/>
</dbReference>
<feature type="region of interest" description="Disordered" evidence="3">
    <location>
        <begin position="876"/>
        <end position="941"/>
    </location>
</feature>
<feature type="repeat" description="WD" evidence="2">
    <location>
        <begin position="112"/>
        <end position="153"/>
    </location>
</feature>
<feature type="compositionally biased region" description="Basic and acidic residues" evidence="3">
    <location>
        <begin position="1295"/>
        <end position="1306"/>
    </location>
</feature>
<organism evidence="4 5">
    <name type="scientific">Cafeteria roenbergensis</name>
    <name type="common">Marine flagellate</name>
    <dbReference type="NCBI Taxonomy" id="33653"/>
    <lineage>
        <taxon>Eukaryota</taxon>
        <taxon>Sar</taxon>
        <taxon>Stramenopiles</taxon>
        <taxon>Bigyra</taxon>
        <taxon>Opalozoa</taxon>
        <taxon>Bicosoecida</taxon>
        <taxon>Cafeteriaceae</taxon>
        <taxon>Cafeteria</taxon>
    </lineage>
</organism>
<feature type="compositionally biased region" description="Low complexity" evidence="3">
    <location>
        <begin position="646"/>
        <end position="669"/>
    </location>
</feature>
<feature type="compositionally biased region" description="Polar residues" evidence="3">
    <location>
        <begin position="784"/>
        <end position="798"/>
    </location>
</feature>
<dbReference type="PANTHER" id="PTHR44324">
    <property type="entry name" value="WD40 REPEAT DOMAIN 95"/>
    <property type="match status" value="1"/>
</dbReference>
<feature type="region of interest" description="Disordered" evidence="3">
    <location>
        <begin position="268"/>
        <end position="305"/>
    </location>
</feature>
<sequence length="1561" mass="160449">MEDARRRLHLRRGSVEERAVRNLVTEATERAAQLRVSDADAVLCALFSQTFGVVVTVRFGGRVATWDVRTGEVRATFRVSHRLIAATGAMGGDDGEAPSAGTGRSLRLGATFRPPDIELTAATLDAHGRRLLTGGIDGSVRMWSIANGDLVRSLPPLASEVTAVTFHSAVGLTRPVVAGAWAGEVAFWRDAGEAALVRPAAAGGVGGGAASGLALDAGAEAAAEAMAELAGYGGSDEPNSMEPGGASAAMRRKRLDGEKEANVLLGLSGVEEDDEDGAHGAGAAEDEDSQDEAKRQRARHAVRAKAARRAVDDAIGQRAALSGAVMHGSEQPAGRTVPRWRPATGKGGGAMNLLDRRVDAIRGRITLVRTQWGGAGMSPEEAARLHRKPQAGKAPQGRVRQRRPSVEGDQLSQDVPLSIFHSMSSATASSASAGRGGQADDLLPRRGAGISGRGNVSAGDASLASQANAAHVESVPAPATVTQEALDARPTKIGTISELVLTAHWARALKRVLSHRVDAARLEREQHSRLVELSMAKSGRDAVGSLPAKEHRASSGAGPRTARGRLESSAGPHRPGSARSVPGRPESPADGAARQTHRPIATPLSGSLAVTRPAQPDTEARRPESTRTALLRSTTRPRPAIPGLQLGSAAASAAAPRGGSARGLGSAAGIPREGGGAGTRARVDCSMPESMMTDDSAAQVASEDRVMDAAARLAAMMDDLVFGGAGSASRAARRAASGSADSRRGDVLCVASGGGRPVVPGDGDSSDDEAAPGEGKGRARRGMGQSSRSAPGSGTSTHGPAWVVTGSADGQLCHWDAVTERPASTWQVHDASGVGTLKPAAVWMVCGLEKQRLVLAGTDGGALHVLDITAGHLVQRSSPADEEGDAGSPSGRPPRLCFKSEGEGAMRPFGSQQPAAGTGPGAGAGAGAGKGGASTGGATSKGWSKAKAALGEIGGEKRTRAGAALGELLRTGFRPLPKADAWGPAAAHGVTAAAADSLEHVLLAGYSHGWARIFDVSALTARPHKLESPLCEIVVSPGGFAVRSVAFLAMTGVEPLFVTCAGIDVSLWTRSGSHVARFGQPSPWPRSLGQDKHARRIARASLALGIASTEEVAGAARRASFLLARARRRGSAIAAGIGPGGPVIMGESQTAEILGRREAEGGDEFTGIGGGAGSGESPSRPGAAGKKGSGLSVLLGNVSVDTGTRRLAFGGGLNAAAVLGKSSPRAKSPRAWLQTGSALRASRRQASRMQAMGSFGSPSESILAPASQAQKERSPTARIRARALAEQEAASAARAEADAYERKMERASGAAKGRRQSGRRGSTSTKLDDDIRRARDSQEAEGALEDEAQWLSEAKTAAGRRLLPGPDSSLAAELHKRADRLREMATSAGPAGDDTDAALEGRFSPQPSPMRRALSRGSGLTEAGAAEGSLPARPHRPGAPKTPRDTSAAGRAARTRSRAAARARRAVADIVGPPLGSESDRLAQDDVHLQATAAAGRPLPRHARVQHEYVGGGVWKHVPMDAPRNREGYDEAAEIARLGPVDRLAMTLEAAEAEARRGVRF</sequence>
<evidence type="ECO:0000313" key="5">
    <source>
        <dbReference type="Proteomes" id="UP000322899"/>
    </source>
</evidence>
<feature type="compositionally biased region" description="Low complexity" evidence="3">
    <location>
        <begin position="1175"/>
        <end position="1188"/>
    </location>
</feature>
<keyword evidence="2" id="KW-0853">WD repeat</keyword>
<keyword evidence="1" id="KW-0677">Repeat</keyword>
<dbReference type="Proteomes" id="UP000322899">
    <property type="component" value="Unassembled WGS sequence"/>
</dbReference>
<reference evidence="4 5" key="1">
    <citation type="submission" date="2019-07" db="EMBL/GenBank/DDBJ databases">
        <title>Genomes of Cafeteria roenbergensis.</title>
        <authorList>
            <person name="Fischer M.G."/>
            <person name="Hackl T."/>
            <person name="Roman M."/>
        </authorList>
    </citation>
    <scope>NUCLEOTIDE SEQUENCE [LARGE SCALE GENOMIC DNA]</scope>
    <source>
        <strain evidence="4 5">E4-10P</strain>
    </source>
</reference>
<proteinExistence type="predicted"/>
<comment type="caution">
    <text evidence="4">The sequence shown here is derived from an EMBL/GenBank/DDBJ whole genome shotgun (WGS) entry which is preliminary data.</text>
</comment>
<feature type="compositionally biased region" description="Basic and acidic residues" evidence="3">
    <location>
        <begin position="1326"/>
        <end position="1338"/>
    </location>
</feature>
<feature type="region of interest" description="Disordered" evidence="3">
    <location>
        <begin position="232"/>
        <end position="252"/>
    </location>
</feature>
<feature type="compositionally biased region" description="Low complexity" evidence="3">
    <location>
        <begin position="626"/>
        <end position="638"/>
    </location>
</feature>
<dbReference type="InterPro" id="IPR011047">
    <property type="entry name" value="Quinoprotein_ADH-like_sf"/>
</dbReference>
<feature type="compositionally biased region" description="Gly residues" evidence="3">
    <location>
        <begin position="918"/>
        <end position="935"/>
    </location>
</feature>
<evidence type="ECO:0000256" key="3">
    <source>
        <dbReference type="SAM" id="MobiDB-lite"/>
    </source>
</evidence>
<dbReference type="InterPro" id="IPR051242">
    <property type="entry name" value="WD-EF-hand_domain"/>
</dbReference>